<proteinExistence type="predicted"/>
<evidence type="ECO:0000313" key="3">
    <source>
        <dbReference type="EMBL" id="MBK7676775.1"/>
    </source>
</evidence>
<reference evidence="3 4" key="1">
    <citation type="submission" date="2020-10" db="EMBL/GenBank/DDBJ databases">
        <title>Connecting structure to function with the recovery of over 1000 high-quality activated sludge metagenome-assembled genomes encoding full-length rRNA genes using long-read sequencing.</title>
        <authorList>
            <person name="Singleton C.M."/>
            <person name="Petriglieri F."/>
            <person name="Kristensen J.M."/>
            <person name="Kirkegaard R.H."/>
            <person name="Michaelsen T.Y."/>
            <person name="Andersen M.H."/>
            <person name="Karst S.M."/>
            <person name="Dueholm M.S."/>
            <person name="Nielsen P.H."/>
            <person name="Albertsen M."/>
        </authorList>
    </citation>
    <scope>NUCLEOTIDE SEQUENCE [LARGE SCALE GENOMIC DNA]</scope>
    <source>
        <strain evidence="3">EsbW_18-Q3-R4-48_BATAC.285</strain>
    </source>
</reference>
<feature type="region of interest" description="Disordered" evidence="1">
    <location>
        <begin position="1"/>
        <end position="36"/>
    </location>
</feature>
<name>A0A935UIM9_9PROT</name>
<dbReference type="CDD" id="cd00009">
    <property type="entry name" value="AAA"/>
    <property type="match status" value="1"/>
</dbReference>
<dbReference type="AlphaFoldDB" id="A0A935UIM9"/>
<evidence type="ECO:0000256" key="1">
    <source>
        <dbReference type="SAM" id="MobiDB-lite"/>
    </source>
</evidence>
<dbReference type="GO" id="GO:0005524">
    <property type="term" value="F:ATP binding"/>
    <property type="evidence" value="ECO:0007669"/>
    <property type="project" value="InterPro"/>
</dbReference>
<dbReference type="GO" id="GO:0016887">
    <property type="term" value="F:ATP hydrolysis activity"/>
    <property type="evidence" value="ECO:0007669"/>
    <property type="project" value="InterPro"/>
</dbReference>
<evidence type="ECO:0000259" key="2">
    <source>
        <dbReference type="SMART" id="SM00382"/>
    </source>
</evidence>
<comment type="caution">
    <text evidence="3">The sequence shown here is derived from an EMBL/GenBank/DDBJ whole genome shotgun (WGS) entry which is preliminary data.</text>
</comment>
<evidence type="ECO:0000313" key="4">
    <source>
        <dbReference type="Proteomes" id="UP000697998"/>
    </source>
</evidence>
<organism evidence="3 4">
    <name type="scientific">Candidatus Accumulibacter proximus</name>
    <dbReference type="NCBI Taxonomy" id="2954385"/>
    <lineage>
        <taxon>Bacteria</taxon>
        <taxon>Pseudomonadati</taxon>
        <taxon>Pseudomonadota</taxon>
        <taxon>Betaproteobacteria</taxon>
        <taxon>Candidatus Accumulibacter</taxon>
    </lineage>
</organism>
<dbReference type="InterPro" id="IPR027417">
    <property type="entry name" value="P-loop_NTPase"/>
</dbReference>
<dbReference type="Gene3D" id="3.40.50.300">
    <property type="entry name" value="P-loop containing nucleotide triphosphate hydrolases"/>
    <property type="match status" value="1"/>
</dbReference>
<protein>
    <submittedName>
        <fullName evidence="3">AAA family ATPase</fullName>
    </submittedName>
</protein>
<dbReference type="InterPro" id="IPR003593">
    <property type="entry name" value="AAA+_ATPase"/>
</dbReference>
<gene>
    <name evidence="3" type="ORF">IPJ27_19535</name>
</gene>
<dbReference type="Proteomes" id="UP000697998">
    <property type="component" value="Unassembled WGS sequence"/>
</dbReference>
<sequence>MTEMPYSTKSPEKRPAPKTIDALTRDRHTDPSGYQPDDDLVAAVNVALMLGRPLLVTGEPGTGKTELARSVAWQLGYPLFRFDTKSSSVARDLFYTYDSIGRFDAAYLRAARERKDGKPDTALPEIDDRDFIHNQALGQAILLANNKDALEGWLAKPDAYREWLPTDWSEEQKLPLRAVVLIDEIDKAPRDFPNDLLAEIEELRFTIPELGNTVRQATKDFQPVVVITSNSEKHLPDAFLRRCVYHHIAFPEDDSDGRERLKKIIHSRTGLAANDPLLADSVDFFVRVRGIANLGKKPATAEFIDWLAYLRRIGVQSRVSLVAKRNDIEVMASVGALCKSQDDVSPAREELLAWLNGK</sequence>
<dbReference type="SUPFAM" id="SSF52540">
    <property type="entry name" value="P-loop containing nucleoside triphosphate hydrolases"/>
    <property type="match status" value="1"/>
</dbReference>
<dbReference type="Pfam" id="PF07728">
    <property type="entry name" value="AAA_5"/>
    <property type="match status" value="1"/>
</dbReference>
<feature type="domain" description="AAA+ ATPase" evidence="2">
    <location>
        <begin position="50"/>
        <end position="254"/>
    </location>
</feature>
<dbReference type="SMART" id="SM00382">
    <property type="entry name" value="AAA"/>
    <property type="match status" value="1"/>
</dbReference>
<dbReference type="InterPro" id="IPR011704">
    <property type="entry name" value="ATPase_dyneun-rel_AAA"/>
</dbReference>
<accession>A0A935UIM9</accession>
<dbReference type="EMBL" id="JADJMH010000023">
    <property type="protein sequence ID" value="MBK7676775.1"/>
    <property type="molecule type" value="Genomic_DNA"/>
</dbReference>